<comment type="caution">
    <text evidence="5">The sequence shown here is derived from an EMBL/GenBank/DDBJ whole genome shotgun (WGS) entry which is preliminary data.</text>
</comment>
<evidence type="ECO:0000313" key="6">
    <source>
        <dbReference type="Proteomes" id="UP000256845"/>
    </source>
</evidence>
<protein>
    <submittedName>
        <fullName evidence="5">Methyltransferase family protein</fullName>
    </submittedName>
</protein>
<dbReference type="InterPro" id="IPR013216">
    <property type="entry name" value="Methyltransf_11"/>
</dbReference>
<dbReference type="Gene3D" id="3.40.50.150">
    <property type="entry name" value="Vaccinia Virus protein VP39"/>
    <property type="match status" value="1"/>
</dbReference>
<organism evidence="5 6">
    <name type="scientific">Aestuariispira insulae</name>
    <dbReference type="NCBI Taxonomy" id="1461337"/>
    <lineage>
        <taxon>Bacteria</taxon>
        <taxon>Pseudomonadati</taxon>
        <taxon>Pseudomonadota</taxon>
        <taxon>Alphaproteobacteria</taxon>
        <taxon>Rhodospirillales</taxon>
        <taxon>Kiloniellaceae</taxon>
        <taxon>Aestuariispira</taxon>
    </lineage>
</organism>
<dbReference type="Pfam" id="PF08241">
    <property type="entry name" value="Methyltransf_11"/>
    <property type="match status" value="1"/>
</dbReference>
<dbReference type="SUPFAM" id="SSF53335">
    <property type="entry name" value="S-adenosyl-L-methionine-dependent methyltransferases"/>
    <property type="match status" value="1"/>
</dbReference>
<dbReference type="Proteomes" id="UP000256845">
    <property type="component" value="Unassembled WGS sequence"/>
</dbReference>
<name>A0A3D9HXD0_9PROT</name>
<sequence length="261" mass="28881">MLAEINFGKTAQDYATHRAGFPPVLMDRLRPFNIGIANQTILDIGTGTGTLARLFALQGCRVSAIDPAPELLDQARLLDQEAGVTIDYTVGQSECTGLRENKQFDVVAAGQCWHWFDAGRACREIERLLKPGGKILITHFDWLPLDGNLVAKTEELILQHNPAWHMGGGSGVYPQWFKDLGNAGFRNLESFSLEMPVAYSHDAWRGRIRASAGISASLAPDQVQAFDTAHQEMLEKYFPEDPLMVPHRLWALIGEAPLRSA</sequence>
<evidence type="ECO:0000256" key="2">
    <source>
        <dbReference type="ARBA" id="ARBA00022603"/>
    </source>
</evidence>
<keyword evidence="6" id="KW-1185">Reference proteome</keyword>
<dbReference type="OrthoDB" id="9797252at2"/>
<dbReference type="AlphaFoldDB" id="A0A3D9HXD0"/>
<evidence type="ECO:0000259" key="4">
    <source>
        <dbReference type="Pfam" id="PF08241"/>
    </source>
</evidence>
<keyword evidence="2 5" id="KW-0489">Methyltransferase</keyword>
<accession>A0A3D9HXD0</accession>
<comment type="similarity">
    <text evidence="1">Belongs to the methyltransferase superfamily.</text>
</comment>
<dbReference type="EMBL" id="QRDW01000001">
    <property type="protein sequence ID" value="RED54162.1"/>
    <property type="molecule type" value="Genomic_DNA"/>
</dbReference>
<dbReference type="GO" id="GO:0032259">
    <property type="term" value="P:methylation"/>
    <property type="evidence" value="ECO:0007669"/>
    <property type="project" value="UniProtKB-KW"/>
</dbReference>
<dbReference type="CDD" id="cd02440">
    <property type="entry name" value="AdoMet_MTases"/>
    <property type="match status" value="1"/>
</dbReference>
<dbReference type="PANTHER" id="PTHR44942:SF4">
    <property type="entry name" value="METHYLTRANSFERASE TYPE 11 DOMAIN-CONTAINING PROTEIN"/>
    <property type="match status" value="1"/>
</dbReference>
<dbReference type="InterPro" id="IPR029063">
    <property type="entry name" value="SAM-dependent_MTases_sf"/>
</dbReference>
<keyword evidence="3 5" id="KW-0808">Transferase</keyword>
<feature type="domain" description="Methyltransferase type 11" evidence="4">
    <location>
        <begin position="42"/>
        <end position="137"/>
    </location>
</feature>
<dbReference type="GO" id="GO:0008757">
    <property type="term" value="F:S-adenosylmethionine-dependent methyltransferase activity"/>
    <property type="evidence" value="ECO:0007669"/>
    <property type="project" value="InterPro"/>
</dbReference>
<evidence type="ECO:0000256" key="3">
    <source>
        <dbReference type="ARBA" id="ARBA00022679"/>
    </source>
</evidence>
<evidence type="ECO:0000256" key="1">
    <source>
        <dbReference type="ARBA" id="ARBA00008361"/>
    </source>
</evidence>
<reference evidence="5 6" key="1">
    <citation type="submission" date="2018-07" db="EMBL/GenBank/DDBJ databases">
        <title>Genomic Encyclopedia of Type Strains, Phase III (KMG-III): the genomes of soil and plant-associated and newly described type strains.</title>
        <authorList>
            <person name="Whitman W."/>
        </authorList>
    </citation>
    <scope>NUCLEOTIDE SEQUENCE [LARGE SCALE GENOMIC DNA]</scope>
    <source>
        <strain evidence="5 6">CECT 8488</strain>
    </source>
</reference>
<dbReference type="InterPro" id="IPR051052">
    <property type="entry name" value="Diverse_substrate_MTase"/>
</dbReference>
<dbReference type="PANTHER" id="PTHR44942">
    <property type="entry name" value="METHYLTRANSF_11 DOMAIN-CONTAINING PROTEIN"/>
    <property type="match status" value="1"/>
</dbReference>
<proteinExistence type="inferred from homology"/>
<evidence type="ECO:0000313" key="5">
    <source>
        <dbReference type="EMBL" id="RED54162.1"/>
    </source>
</evidence>
<gene>
    <name evidence="5" type="ORF">DFP90_101965</name>
</gene>
<dbReference type="RefSeq" id="WP_115935236.1">
    <property type="nucleotide sequence ID" value="NZ_QRDW01000001.1"/>
</dbReference>